<dbReference type="Pfam" id="PF19745">
    <property type="entry name" value="FUT8_N_cat"/>
    <property type="match status" value="1"/>
</dbReference>
<comment type="similarity">
    <text evidence="18">Belongs to the glycosyltransferase 23 family.</text>
</comment>
<dbReference type="SUPFAM" id="SSF50044">
    <property type="entry name" value="SH3-domain"/>
    <property type="match status" value="1"/>
</dbReference>
<evidence type="ECO:0000256" key="12">
    <source>
        <dbReference type="ARBA" id="ARBA00023136"/>
    </source>
</evidence>
<dbReference type="FunFam" id="2.30.30.40:FF:000070">
    <property type="entry name" value="Alpha-(1,6)-fucosyltransferase"/>
    <property type="match status" value="1"/>
</dbReference>
<evidence type="ECO:0000259" key="20">
    <source>
        <dbReference type="PROSITE" id="PS51659"/>
    </source>
</evidence>
<dbReference type="FunFam" id="3.40.50.11350:FF:000001">
    <property type="entry name" value="Alpha-(1,6)-fucosyltransferase"/>
    <property type="match status" value="1"/>
</dbReference>
<dbReference type="Gene3D" id="1.10.287.1060">
    <property type="entry name" value="ESAT-6-like"/>
    <property type="match status" value="1"/>
</dbReference>
<evidence type="ECO:0000256" key="18">
    <source>
        <dbReference type="PROSITE-ProRule" id="PRU00992"/>
    </source>
</evidence>
<dbReference type="EMBL" id="HBUF01364636">
    <property type="protein sequence ID" value="CAG6722900.1"/>
    <property type="molecule type" value="Transcribed_RNA"/>
</dbReference>
<dbReference type="EC" id="2.4.1.68" evidence="3"/>
<dbReference type="AlphaFoldDB" id="A0A8D8Y921"/>
<dbReference type="CDD" id="cd11792">
    <property type="entry name" value="SH3_Fut8"/>
    <property type="match status" value="1"/>
</dbReference>
<keyword evidence="12 19" id="KW-0472">Membrane</keyword>
<evidence type="ECO:0000256" key="5">
    <source>
        <dbReference type="ARBA" id="ARBA00022443"/>
    </source>
</evidence>
<dbReference type="InterPro" id="IPR036028">
    <property type="entry name" value="SH3-like_dom_sf"/>
</dbReference>
<keyword evidence="7 18" id="KW-0808">Transferase</keyword>
<evidence type="ECO:0000313" key="21">
    <source>
        <dbReference type="EMBL" id="CAG6722900.1"/>
    </source>
</evidence>
<evidence type="ECO:0000256" key="15">
    <source>
        <dbReference type="ARBA" id="ARBA00030648"/>
    </source>
</evidence>
<name>A0A8D8Y921_9HEMI</name>
<reference evidence="21" key="1">
    <citation type="submission" date="2021-05" db="EMBL/GenBank/DDBJ databases">
        <authorList>
            <person name="Alioto T."/>
            <person name="Alioto T."/>
            <person name="Gomez Garrido J."/>
        </authorList>
    </citation>
    <scope>NUCLEOTIDE SEQUENCE</scope>
</reference>
<feature type="domain" description="GT23" evidence="20">
    <location>
        <begin position="182"/>
        <end position="466"/>
    </location>
</feature>
<dbReference type="GO" id="GO:0006487">
    <property type="term" value="P:protein N-linked glycosylation"/>
    <property type="evidence" value="ECO:0007669"/>
    <property type="project" value="TreeGrafter"/>
</dbReference>
<evidence type="ECO:0000256" key="17">
    <source>
        <dbReference type="ARBA" id="ARBA00093238"/>
    </source>
</evidence>
<evidence type="ECO:0000256" key="10">
    <source>
        <dbReference type="ARBA" id="ARBA00022989"/>
    </source>
</evidence>
<dbReference type="InterPro" id="IPR027350">
    <property type="entry name" value="GT23_dom"/>
</dbReference>
<evidence type="ECO:0000256" key="7">
    <source>
        <dbReference type="ARBA" id="ARBA00022679"/>
    </source>
</evidence>
<dbReference type="GO" id="GO:0008424">
    <property type="term" value="F:glycoprotein 6-alpha-L-fucosyltransferase activity"/>
    <property type="evidence" value="ECO:0007669"/>
    <property type="project" value="UniProtKB-EC"/>
</dbReference>
<organism evidence="21">
    <name type="scientific">Cacopsylla melanoneura</name>
    <dbReference type="NCBI Taxonomy" id="428564"/>
    <lineage>
        <taxon>Eukaryota</taxon>
        <taxon>Metazoa</taxon>
        <taxon>Ecdysozoa</taxon>
        <taxon>Arthropoda</taxon>
        <taxon>Hexapoda</taxon>
        <taxon>Insecta</taxon>
        <taxon>Pterygota</taxon>
        <taxon>Neoptera</taxon>
        <taxon>Paraneoptera</taxon>
        <taxon>Hemiptera</taxon>
        <taxon>Sternorrhyncha</taxon>
        <taxon>Psylloidea</taxon>
        <taxon>Psyllidae</taxon>
        <taxon>Psyllinae</taxon>
        <taxon>Cacopsylla</taxon>
    </lineage>
</organism>
<feature type="transmembrane region" description="Helical" evidence="19">
    <location>
        <begin position="12"/>
        <end position="37"/>
    </location>
</feature>
<evidence type="ECO:0000256" key="3">
    <source>
        <dbReference type="ARBA" id="ARBA00012660"/>
    </source>
</evidence>
<dbReference type="Gene3D" id="3.40.50.11350">
    <property type="match status" value="1"/>
</dbReference>
<dbReference type="InterPro" id="IPR045573">
    <property type="entry name" value="Fut8_N_cat"/>
</dbReference>
<dbReference type="InterPro" id="IPR035653">
    <property type="entry name" value="Fut8_SH3"/>
</dbReference>
<comment type="catalytic activity">
    <reaction evidence="17">
        <text>N(4)-{beta-D-GlcNAc-(1-&gt;2)-alpha-D-Man-(1-&gt;3)-[beta-D-GlcNAc-(1-&gt;2)-alpha-D-Man-(1-&gt;6)]-beta-D-Man-(1-&gt;4)-beta-D-GlcNAc-(1-&gt;4)-beta-D-GlcNAc}-L-asparaginyl-[protein] + GDP-beta-L-fucose = an N(4)-{beta-D-GlcNAc-(1-&gt;2)-alpha-D-Man-(1-&gt;3)-[beta-D-GlcNAc-(1-&gt;2)-alpha-D-Man-(1-&gt;6)]-beta-D-Man-(1-&gt;4)-beta-D-GlcNAc-(1-&gt;4)-[alpha-L-Fuc-(1-&gt;6)]-beta-D-GlcNAc}-L-asparaginyl-[protein] + GDP + H(+)</text>
        <dbReference type="Rhea" id="RHEA:12985"/>
        <dbReference type="Rhea" id="RHEA-COMP:13526"/>
        <dbReference type="Rhea" id="RHEA-COMP:13532"/>
        <dbReference type="ChEBI" id="CHEBI:15378"/>
        <dbReference type="ChEBI" id="CHEBI:57273"/>
        <dbReference type="ChEBI" id="CHEBI:58189"/>
        <dbReference type="ChEBI" id="CHEBI:60651"/>
        <dbReference type="ChEBI" id="CHEBI:137207"/>
        <dbReference type="EC" id="2.4.1.68"/>
    </reaction>
</comment>
<dbReference type="PANTHER" id="PTHR13132:SF29">
    <property type="entry name" value="ALPHA-(1,6)-FUCOSYLTRANSFERASE"/>
    <property type="match status" value="1"/>
</dbReference>
<evidence type="ECO:0000256" key="11">
    <source>
        <dbReference type="ARBA" id="ARBA00023034"/>
    </source>
</evidence>
<evidence type="ECO:0000256" key="9">
    <source>
        <dbReference type="ARBA" id="ARBA00022968"/>
    </source>
</evidence>
<evidence type="ECO:0000256" key="4">
    <source>
        <dbReference type="ARBA" id="ARBA00018201"/>
    </source>
</evidence>
<evidence type="ECO:0000256" key="6">
    <source>
        <dbReference type="ARBA" id="ARBA00022676"/>
    </source>
</evidence>
<dbReference type="PROSITE" id="PS51659">
    <property type="entry name" value="GT23"/>
    <property type="match status" value="1"/>
</dbReference>
<evidence type="ECO:0000256" key="14">
    <source>
        <dbReference type="ARBA" id="ARBA00030434"/>
    </source>
</evidence>
<comment type="subcellular location">
    <subcellularLocation>
        <location evidence="1">Golgi apparatus</location>
        <location evidence="1">Golgi stack membrane</location>
        <topology evidence="1">Single-pass type II membrane protein</topology>
    </subcellularLocation>
</comment>
<evidence type="ECO:0000256" key="13">
    <source>
        <dbReference type="ARBA" id="ARBA00023157"/>
    </source>
</evidence>
<keyword evidence="10 19" id="KW-1133">Transmembrane helix</keyword>
<dbReference type="Gene3D" id="2.30.30.40">
    <property type="entry name" value="SH3 Domains"/>
    <property type="match status" value="1"/>
</dbReference>
<evidence type="ECO:0000256" key="16">
    <source>
        <dbReference type="ARBA" id="ARBA00032208"/>
    </source>
</evidence>
<comment type="pathway">
    <text evidence="2">Protein modification; protein glycosylation.</text>
</comment>
<dbReference type="GO" id="GO:0032580">
    <property type="term" value="C:Golgi cisterna membrane"/>
    <property type="evidence" value="ECO:0007669"/>
    <property type="project" value="UniProtKB-SubCell"/>
</dbReference>
<evidence type="ECO:0000256" key="1">
    <source>
        <dbReference type="ARBA" id="ARBA00004447"/>
    </source>
</evidence>
<proteinExistence type="inferred from homology"/>
<evidence type="ECO:0000256" key="8">
    <source>
        <dbReference type="ARBA" id="ARBA00022692"/>
    </source>
</evidence>
<keyword evidence="11" id="KW-0333">Golgi apparatus</keyword>
<feature type="region of interest" description="Important for donor substrate binding" evidence="18">
    <location>
        <begin position="338"/>
        <end position="339"/>
    </location>
</feature>
<keyword evidence="9" id="KW-0735">Signal-anchor</keyword>
<keyword evidence="8 19" id="KW-0812">Transmembrane</keyword>
<dbReference type="CDD" id="cd11300">
    <property type="entry name" value="Fut8_like"/>
    <property type="match status" value="1"/>
</dbReference>
<keyword evidence="6 18" id="KW-0328">Glycosyltransferase</keyword>
<dbReference type="PANTHER" id="PTHR13132">
    <property type="entry name" value="ALPHA- 1,6 -FUCOSYLTRANSFERASE"/>
    <property type="match status" value="1"/>
</dbReference>
<sequence length="558" mass="64207">MKFIGRQIGWCRLLGFLSIVSIVLLMFHLICLGFFHLEPEMKYSKRLDDLMKDNIELMKIPEERPELSTHLEHALRIHSPNLNQPSRKYERTLMKIGNDVQEFWYYINSELTKFKKESPQLASKLEQVISETAEHKRSLIKDLGSLQASDLFEEWRSKESLDLSDLVQRRLEYLQNPADCRTARKLVCNLNKGCGYGCQLHHVVYCFIVAYATQRTLIMKSKGWRYARGGWEEVFEPVSKTCTSLEGASISNWPGHEDTQVINLPVIDSISPRPPYLPLSIPKDLEPRLSRLHGDPIVWWIGQILKYLFKPQPKTREFLNKYGEKINFQKPIVGIHIRRTDKVGTEAAFHHVDEYMAGVEDYYKQLALTQTVNEKRVYVATDDPQVLTEIQEKYPQYKVLGDPSIAQTASVGRRYSESSLMGIITDIHYLSNCNYLVCTFSSQICRVAYEYMNTMYPDASARYKSLDDIYYFGGQVSRIHIAVLPHTPKDPSEMELVVGDRISVAGNHWNGYSKGTNLRTNQLALYPTFKVVPHVETAEFPTYPQVPLSTSPSEQISS</sequence>
<accession>A0A8D8Y921</accession>
<keyword evidence="5" id="KW-0728">SH3 domain</keyword>
<evidence type="ECO:0000256" key="2">
    <source>
        <dbReference type="ARBA" id="ARBA00004922"/>
    </source>
</evidence>
<evidence type="ECO:0000256" key="19">
    <source>
        <dbReference type="SAM" id="Phobius"/>
    </source>
</evidence>
<protein>
    <recommendedName>
        <fullName evidence="4">Alpha-(1,6)-fucosyltransferase</fullName>
        <ecNumber evidence="3">2.4.1.68</ecNumber>
    </recommendedName>
    <alternativeName>
        <fullName evidence="14">GDP-L-Fuc:N-acetyl-beta-D-glucosaminide alpha1,6-fucosyltransferase</fullName>
    </alternativeName>
    <alternativeName>
        <fullName evidence="16">GDP-fucose--glycoprotein fucosyltransferase</fullName>
    </alternativeName>
    <alternativeName>
        <fullName evidence="15">Glycoprotein 6-alpha-L-fucosyltransferase</fullName>
    </alternativeName>
</protein>
<keyword evidence="13" id="KW-1015">Disulfide bond</keyword>